<dbReference type="PANTHER" id="PTHR33538">
    <property type="entry name" value="PROTEIN GAMETE EXPRESSED 1"/>
    <property type="match status" value="1"/>
</dbReference>
<sequence>MDHGNHLLVFTLLSFLLRGESWGWFSSSKETPSSGKTHAANEGNFSAEFSIESFNDHKGVKLIENAKKKMISSNSCWQNAYQHLFAGCSEILAVDEKRSRLAWHLSDCFQRDSGRSPFPHCDPKSSIVVCSRSLDDLAHKVYLEFYLETNTICYQLQAHAFKYETERLVTELKTSAQYVEHKLDSIEEKSEYLLQGSRQIHDSLDSIGSHTKQVVQTANYLEGHIDSVLTHSRSAYEQTTKIALSQTQLNEGKENMKRNLEDGLAMLKDSYNYLGKEIEKLRNEAIDIENEVIKVGDAMMDNLKSKAEDIGNMAGISIDKQQQLLEGQSTALEELNSLTEFQSKALEESRKTRQYFAEYGHRQHEELIQRQQQIQGFHDRLMENSREILSSQVCNFWIFALQNTLLLESRMIKAFFVYSILIFVIFMLTSTKQTYNIRPFLYIDLYVILFVEVLIIRLTSDNIEHQSSIINIARLFFMVAALIQLLHAIFTYKNYETLNHQMLLTLINKVNSMQKEKELPWDLYTDYEGWSEWIDADLPDDVNCLDDPDHIQEVAENPITVTKNYNLRNRNLFH</sequence>
<dbReference type="FunCoup" id="A0A0R0FIL5">
    <property type="interactions" value="3"/>
</dbReference>
<evidence type="ECO:0008006" key="7">
    <source>
        <dbReference type="Google" id="ProtNLM"/>
    </source>
</evidence>
<organism evidence="4">
    <name type="scientific">Glycine max</name>
    <name type="common">Soybean</name>
    <name type="synonym">Glycine hispida</name>
    <dbReference type="NCBI Taxonomy" id="3847"/>
    <lineage>
        <taxon>Eukaryota</taxon>
        <taxon>Viridiplantae</taxon>
        <taxon>Streptophyta</taxon>
        <taxon>Embryophyta</taxon>
        <taxon>Tracheophyta</taxon>
        <taxon>Spermatophyta</taxon>
        <taxon>Magnoliopsida</taxon>
        <taxon>eudicotyledons</taxon>
        <taxon>Gunneridae</taxon>
        <taxon>Pentapetalae</taxon>
        <taxon>rosids</taxon>
        <taxon>fabids</taxon>
        <taxon>Fabales</taxon>
        <taxon>Fabaceae</taxon>
        <taxon>Papilionoideae</taxon>
        <taxon>50 kb inversion clade</taxon>
        <taxon>NPAAA clade</taxon>
        <taxon>indigoferoid/millettioid clade</taxon>
        <taxon>Phaseoleae</taxon>
        <taxon>Glycine</taxon>
        <taxon>Glycine subgen. Soja</taxon>
    </lineage>
</organism>
<dbReference type="SMR" id="A0A0R0FIL5"/>
<dbReference type="InParanoid" id="A0A0R0FIL5"/>
<evidence type="ECO:0000313" key="5">
    <source>
        <dbReference type="EnsemblPlants" id="KRH03171"/>
    </source>
</evidence>
<dbReference type="OMA" id="KRFAWDL"/>
<keyword evidence="1" id="KW-0175">Coiled coil</keyword>
<protein>
    <recommendedName>
        <fullName evidence="7">Protein GAMETE EXPRESSED 1</fullName>
    </recommendedName>
</protein>
<keyword evidence="2" id="KW-0472">Membrane</keyword>
<evidence type="ECO:0000256" key="2">
    <source>
        <dbReference type="SAM" id="Phobius"/>
    </source>
</evidence>
<feature type="signal peptide" evidence="3">
    <location>
        <begin position="1"/>
        <end position="23"/>
    </location>
</feature>
<feature type="chain" id="PRO_5035999838" description="Protein GAMETE EXPRESSED 1" evidence="3">
    <location>
        <begin position="24"/>
        <end position="574"/>
    </location>
</feature>
<gene>
    <name evidence="4" type="ORF">GLYMA_17G081000</name>
</gene>
<keyword evidence="2" id="KW-1133">Transmembrane helix</keyword>
<evidence type="ECO:0000313" key="6">
    <source>
        <dbReference type="Proteomes" id="UP000008827"/>
    </source>
</evidence>
<evidence type="ECO:0000313" key="4">
    <source>
        <dbReference type="EMBL" id="KRH03171.2"/>
    </source>
</evidence>
<dbReference type="InterPro" id="IPR040346">
    <property type="entry name" value="GEX1/Brambleberry"/>
</dbReference>
<evidence type="ECO:0000256" key="3">
    <source>
        <dbReference type="SAM" id="SignalP"/>
    </source>
</evidence>
<keyword evidence="3" id="KW-0732">Signal</keyword>
<dbReference type="Gramene" id="KRH03171">
    <property type="protein sequence ID" value="KRH03171"/>
    <property type="gene ID" value="GLYMA_17G081000"/>
</dbReference>
<reference evidence="4" key="3">
    <citation type="submission" date="2018-07" db="EMBL/GenBank/DDBJ databases">
        <title>WGS assembly of Glycine max.</title>
        <authorList>
            <person name="Schmutz J."/>
            <person name="Cannon S."/>
            <person name="Schlueter J."/>
            <person name="Ma J."/>
            <person name="Mitros T."/>
            <person name="Nelson W."/>
            <person name="Hyten D."/>
            <person name="Song Q."/>
            <person name="Thelen J."/>
            <person name="Cheng J."/>
            <person name="Xu D."/>
            <person name="Hellsten U."/>
            <person name="May G."/>
            <person name="Yu Y."/>
            <person name="Sakurai T."/>
            <person name="Umezawa T."/>
            <person name="Bhattacharyya M."/>
            <person name="Sandhu D."/>
            <person name="Valliyodan B."/>
            <person name="Lindquist E."/>
            <person name="Peto M."/>
            <person name="Grant D."/>
            <person name="Shu S."/>
            <person name="Goodstein D."/>
            <person name="Barry K."/>
            <person name="Futrell-Griggs M."/>
            <person name="Abernathy B."/>
            <person name="Du J."/>
            <person name="Tian Z."/>
            <person name="Zhu L."/>
            <person name="Gill N."/>
            <person name="Joshi T."/>
            <person name="Libault M."/>
            <person name="Sethuraman A."/>
            <person name="Zhang X."/>
            <person name="Shinozaki K."/>
            <person name="Nguyen H."/>
            <person name="Wing R."/>
            <person name="Cregan P."/>
            <person name="Specht J."/>
            <person name="Grimwood J."/>
            <person name="Rokhsar D."/>
            <person name="Stacey G."/>
            <person name="Shoemaker R."/>
            <person name="Jackson S."/>
        </authorList>
    </citation>
    <scope>NUCLEOTIDE SEQUENCE</scope>
    <source>
        <tissue evidence="4">Callus</tissue>
    </source>
</reference>
<evidence type="ECO:0000256" key="1">
    <source>
        <dbReference type="SAM" id="Coils"/>
    </source>
</evidence>
<proteinExistence type="predicted"/>
<dbReference type="EnsemblPlants" id="KRH03171">
    <property type="protein sequence ID" value="KRH03171"/>
    <property type="gene ID" value="GLYMA_17G081000"/>
</dbReference>
<dbReference type="Proteomes" id="UP000008827">
    <property type="component" value="Chromosome 17"/>
</dbReference>
<keyword evidence="6" id="KW-1185">Reference proteome</keyword>
<feature type="transmembrane region" description="Helical" evidence="2">
    <location>
        <begin position="472"/>
        <end position="492"/>
    </location>
</feature>
<dbReference type="EMBL" id="CM000850">
    <property type="protein sequence ID" value="KRH03171.2"/>
    <property type="molecule type" value="Genomic_DNA"/>
</dbReference>
<name>A0A0R0FIL5_SOYBN</name>
<reference evidence="4 5" key="1">
    <citation type="journal article" date="2010" name="Nature">
        <title>Genome sequence of the palaeopolyploid soybean.</title>
        <authorList>
            <person name="Schmutz J."/>
            <person name="Cannon S.B."/>
            <person name="Schlueter J."/>
            <person name="Ma J."/>
            <person name="Mitros T."/>
            <person name="Nelson W."/>
            <person name="Hyten D.L."/>
            <person name="Song Q."/>
            <person name="Thelen J.J."/>
            <person name="Cheng J."/>
            <person name="Xu D."/>
            <person name="Hellsten U."/>
            <person name="May G.D."/>
            <person name="Yu Y."/>
            <person name="Sakurai T."/>
            <person name="Umezawa T."/>
            <person name="Bhattacharyya M.K."/>
            <person name="Sandhu D."/>
            <person name="Valliyodan B."/>
            <person name="Lindquist E."/>
            <person name="Peto M."/>
            <person name="Grant D."/>
            <person name="Shu S."/>
            <person name="Goodstein D."/>
            <person name="Barry K."/>
            <person name="Futrell-Griggs M."/>
            <person name="Abernathy B."/>
            <person name="Du J."/>
            <person name="Tian Z."/>
            <person name="Zhu L."/>
            <person name="Gill N."/>
            <person name="Joshi T."/>
            <person name="Libault M."/>
            <person name="Sethuraman A."/>
            <person name="Zhang X.-C."/>
            <person name="Shinozaki K."/>
            <person name="Nguyen H.T."/>
            <person name="Wing R.A."/>
            <person name="Cregan P."/>
            <person name="Specht J."/>
            <person name="Grimwood J."/>
            <person name="Rokhsar D."/>
            <person name="Stacey G."/>
            <person name="Shoemaker R.C."/>
            <person name="Jackson S.A."/>
        </authorList>
    </citation>
    <scope>NUCLEOTIDE SEQUENCE [LARGE SCALE GENOMIC DNA]</scope>
    <source>
        <strain evidence="5">cv. Williams 82</strain>
        <tissue evidence="4">Callus</tissue>
    </source>
</reference>
<dbReference type="STRING" id="3847.A0A0R0FIL5"/>
<accession>A0A0R0FIL5</accession>
<reference evidence="5" key="2">
    <citation type="submission" date="2018-02" db="UniProtKB">
        <authorList>
            <consortium name="EnsemblPlants"/>
        </authorList>
    </citation>
    <scope>IDENTIFICATION</scope>
    <source>
        <strain evidence="5">Williams 82</strain>
    </source>
</reference>
<dbReference type="AlphaFoldDB" id="A0A0R0FIL5"/>
<accession>A0A2K7G5F7</accession>
<keyword evidence="2" id="KW-0812">Transmembrane</keyword>
<feature type="transmembrane region" description="Helical" evidence="2">
    <location>
        <begin position="440"/>
        <end position="460"/>
    </location>
</feature>
<dbReference type="PaxDb" id="3847-GLYMA17G08870.1"/>
<feature type="coiled-coil region" evidence="1">
    <location>
        <begin position="264"/>
        <end position="338"/>
    </location>
</feature>
<dbReference type="PANTHER" id="PTHR33538:SF2">
    <property type="entry name" value="PROTEIN GAMETE EXPRESSED 1"/>
    <property type="match status" value="1"/>
</dbReference>
<feature type="transmembrane region" description="Helical" evidence="2">
    <location>
        <begin position="411"/>
        <end position="428"/>
    </location>
</feature>